<evidence type="ECO:0000313" key="1">
    <source>
        <dbReference type="EMBL" id="PIC51434.1"/>
    </source>
</evidence>
<sequence>MELKPMLFWDTKTVLTYMEPNFRFNLALKIPSIRKAEKAAPLIINRLVLHENHLVIDETEYKMKVYRQCQADAGLHNGEVDNDSDEYGFKIILDETYQPGDIKLTYNGNKGRGRICTLERFQYNCQAKVNSLPCNHYIRLYVSGSMTQFPYRNMKMHHLMRRLLTILFGNRTGEWTVKNIRVEDKIMRWPLTGRKPYVRNIELGLHSLLKMNAFHSIIDLSVPIARLKMRSFYSAIEDHPLFKHVEHLKISNTLFSLSLSHFFSIQTLKVSITRPTSLVENLDELISKLMEEMRPIGVRYSILVKEKVNLDTINHPTILEISTDYMQLAMGSEAVVVVQYTEDDRRTWLNIEVISREI</sequence>
<organism evidence="1 2">
    <name type="scientific">Caenorhabditis nigoni</name>
    <dbReference type="NCBI Taxonomy" id="1611254"/>
    <lineage>
        <taxon>Eukaryota</taxon>
        <taxon>Metazoa</taxon>
        <taxon>Ecdysozoa</taxon>
        <taxon>Nematoda</taxon>
        <taxon>Chromadorea</taxon>
        <taxon>Rhabditida</taxon>
        <taxon>Rhabditina</taxon>
        <taxon>Rhabditomorpha</taxon>
        <taxon>Rhabditoidea</taxon>
        <taxon>Rhabditidae</taxon>
        <taxon>Peloderinae</taxon>
        <taxon>Caenorhabditis</taxon>
    </lineage>
</organism>
<dbReference type="PANTHER" id="PTHR31379:SF1">
    <property type="entry name" value="F-BOX C PROTEIN-RELATED"/>
    <property type="match status" value="1"/>
</dbReference>
<evidence type="ECO:0000313" key="2">
    <source>
        <dbReference type="Proteomes" id="UP000230233"/>
    </source>
</evidence>
<dbReference type="PANTHER" id="PTHR31379">
    <property type="entry name" value="F-BOX C PROTEIN-RELATED-RELATED"/>
    <property type="match status" value="1"/>
</dbReference>
<dbReference type="Pfam" id="PF12078">
    <property type="entry name" value="DUF3557"/>
    <property type="match status" value="1"/>
</dbReference>
<proteinExistence type="predicted"/>
<name>A0A2G5VI44_9PELO</name>
<dbReference type="Proteomes" id="UP000230233">
    <property type="component" value="Chromosome I"/>
</dbReference>
<gene>
    <name evidence="1" type="primary">Cnig_chr_I.g195</name>
    <name evidence="1" type="ORF">B9Z55_000195</name>
</gene>
<evidence type="ECO:0008006" key="3">
    <source>
        <dbReference type="Google" id="ProtNLM"/>
    </source>
</evidence>
<protein>
    <recommendedName>
        <fullName evidence="3">DUF38 domain-containing protein</fullName>
    </recommendedName>
</protein>
<reference evidence="2" key="1">
    <citation type="submission" date="2017-10" db="EMBL/GenBank/DDBJ databases">
        <title>Rapid genome shrinkage in a self-fertile nematode reveals novel sperm competition proteins.</title>
        <authorList>
            <person name="Yin D."/>
            <person name="Schwarz E.M."/>
            <person name="Thomas C.G."/>
            <person name="Felde R.L."/>
            <person name="Korf I.F."/>
            <person name="Cutter A.D."/>
            <person name="Schartner C.M."/>
            <person name="Ralston E.J."/>
            <person name="Meyer B.J."/>
            <person name="Haag E.S."/>
        </authorList>
    </citation>
    <scope>NUCLEOTIDE SEQUENCE [LARGE SCALE GENOMIC DNA]</scope>
    <source>
        <strain evidence="2">JU1422</strain>
    </source>
</reference>
<accession>A0A2G5VI44</accession>
<dbReference type="AlphaFoldDB" id="A0A2G5VI44"/>
<dbReference type="InterPro" id="IPR021942">
    <property type="entry name" value="DUF3557"/>
</dbReference>
<keyword evidence="2" id="KW-1185">Reference proteome</keyword>
<comment type="caution">
    <text evidence="1">The sequence shown here is derived from an EMBL/GenBank/DDBJ whole genome shotgun (WGS) entry which is preliminary data.</text>
</comment>
<dbReference type="OrthoDB" id="5910972at2759"/>
<dbReference type="EMBL" id="PDUG01000001">
    <property type="protein sequence ID" value="PIC51434.1"/>
    <property type="molecule type" value="Genomic_DNA"/>
</dbReference>